<dbReference type="InterPro" id="IPR005829">
    <property type="entry name" value="Sugar_transporter_CS"/>
</dbReference>
<feature type="transmembrane region" description="Helical" evidence="7">
    <location>
        <begin position="253"/>
        <end position="275"/>
    </location>
</feature>
<dbReference type="Pfam" id="PF07690">
    <property type="entry name" value="MFS_1"/>
    <property type="match status" value="1"/>
</dbReference>
<dbReference type="PANTHER" id="PTHR23517:SF2">
    <property type="entry name" value="MULTIDRUG RESISTANCE PROTEIN MDTH"/>
    <property type="match status" value="1"/>
</dbReference>
<accession>A0A3M8C208</accession>
<keyword evidence="5 7" id="KW-1133">Transmembrane helix</keyword>
<feature type="transmembrane region" description="Helical" evidence="7">
    <location>
        <begin position="46"/>
        <end position="69"/>
    </location>
</feature>
<evidence type="ECO:0000313" key="10">
    <source>
        <dbReference type="Proteomes" id="UP000282028"/>
    </source>
</evidence>
<dbReference type="PROSITE" id="PS00216">
    <property type="entry name" value="SUGAR_TRANSPORT_1"/>
    <property type="match status" value="1"/>
</dbReference>
<feature type="transmembrane region" description="Helical" evidence="7">
    <location>
        <begin position="287"/>
        <end position="307"/>
    </location>
</feature>
<feature type="transmembrane region" description="Helical" evidence="7">
    <location>
        <begin position="170"/>
        <end position="188"/>
    </location>
</feature>
<evidence type="ECO:0000256" key="7">
    <source>
        <dbReference type="SAM" id="Phobius"/>
    </source>
</evidence>
<evidence type="ECO:0000313" key="9">
    <source>
        <dbReference type="EMBL" id="RNB69407.1"/>
    </source>
</evidence>
<organism evidence="9 10">
    <name type="scientific">Brevibacillus invocatus</name>
    <dbReference type="NCBI Taxonomy" id="173959"/>
    <lineage>
        <taxon>Bacteria</taxon>
        <taxon>Bacillati</taxon>
        <taxon>Bacillota</taxon>
        <taxon>Bacilli</taxon>
        <taxon>Bacillales</taxon>
        <taxon>Paenibacillaceae</taxon>
        <taxon>Brevibacillus</taxon>
    </lineage>
</organism>
<dbReference type="Gene3D" id="1.20.1250.20">
    <property type="entry name" value="MFS general substrate transporter like domains"/>
    <property type="match status" value="1"/>
</dbReference>
<keyword evidence="6 7" id="KW-0472">Membrane</keyword>
<evidence type="ECO:0000256" key="2">
    <source>
        <dbReference type="ARBA" id="ARBA00022448"/>
    </source>
</evidence>
<dbReference type="AlphaFoldDB" id="A0A3M8C208"/>
<dbReference type="PROSITE" id="PS50850">
    <property type="entry name" value="MFS"/>
    <property type="match status" value="1"/>
</dbReference>
<dbReference type="PANTHER" id="PTHR23517">
    <property type="entry name" value="RESISTANCE PROTEIN MDTM, PUTATIVE-RELATED-RELATED"/>
    <property type="match status" value="1"/>
</dbReference>
<comment type="caution">
    <text evidence="9">The sequence shown here is derived from an EMBL/GenBank/DDBJ whole genome shotgun (WGS) entry which is preliminary data.</text>
</comment>
<feature type="transmembrane region" description="Helical" evidence="7">
    <location>
        <begin position="313"/>
        <end position="333"/>
    </location>
</feature>
<keyword evidence="2" id="KW-0813">Transport</keyword>
<dbReference type="InterPro" id="IPR011701">
    <property type="entry name" value="MFS"/>
</dbReference>
<evidence type="ECO:0000256" key="6">
    <source>
        <dbReference type="ARBA" id="ARBA00023136"/>
    </source>
</evidence>
<evidence type="ECO:0000256" key="3">
    <source>
        <dbReference type="ARBA" id="ARBA00022475"/>
    </source>
</evidence>
<gene>
    <name evidence="9" type="ORF">EDM52_19330</name>
</gene>
<dbReference type="OrthoDB" id="8952229at2"/>
<dbReference type="Proteomes" id="UP000282028">
    <property type="component" value="Unassembled WGS sequence"/>
</dbReference>
<dbReference type="SUPFAM" id="SSF103473">
    <property type="entry name" value="MFS general substrate transporter"/>
    <property type="match status" value="1"/>
</dbReference>
<dbReference type="RefSeq" id="WP_122910582.1">
    <property type="nucleotide sequence ID" value="NZ_CBCSBE010000025.1"/>
</dbReference>
<evidence type="ECO:0000256" key="5">
    <source>
        <dbReference type="ARBA" id="ARBA00022989"/>
    </source>
</evidence>
<dbReference type="GO" id="GO:0022857">
    <property type="term" value="F:transmembrane transporter activity"/>
    <property type="evidence" value="ECO:0007669"/>
    <property type="project" value="InterPro"/>
</dbReference>
<dbReference type="GO" id="GO:0005886">
    <property type="term" value="C:plasma membrane"/>
    <property type="evidence" value="ECO:0007669"/>
    <property type="project" value="UniProtKB-SubCell"/>
</dbReference>
<evidence type="ECO:0000259" key="8">
    <source>
        <dbReference type="PROSITE" id="PS50850"/>
    </source>
</evidence>
<feature type="transmembrane region" description="Helical" evidence="7">
    <location>
        <begin position="354"/>
        <end position="373"/>
    </location>
</feature>
<dbReference type="InterPro" id="IPR036259">
    <property type="entry name" value="MFS_trans_sf"/>
</dbReference>
<name>A0A3M8C208_9BACL</name>
<feature type="transmembrane region" description="Helical" evidence="7">
    <location>
        <begin position="222"/>
        <end position="241"/>
    </location>
</feature>
<keyword evidence="10" id="KW-1185">Reference proteome</keyword>
<sequence>MNKIKEAWQAYHPVVHLLMGGTVFVMLTQMMSMPFLAIYLSESTTLGPAMIGVIAGAGPLAGTFGGFLGGVLSDLFGRRKLMILSMLAMAVSFMAFVLVSHPMALLLISLLKGLAGSFFSTVSKAMMGDLTPEDKRFRVFSNRYMAINLGVTIGPVVGAFLGIAGSGLTFWLTGFSYIVFAVALSVACRKYGVGDEETAQTSVEAEEKPGLKQMWQVLSRDTALLAFVIGGILLVTVHGQMSVTLSQYLRSDIAEGVALFGVMMSVNGLTVLLLQIPMTRFVERYTLFSRIVVGAVLMAAGEVGFAFSSGWSGFVTAMVVFTLGEILILPAEYAQIDQITPPRMRGTYYGAQSISELGSFLGPWVGGMILFAYGGPTMFLFMAFLAVFSLIFYWIGKNVHLKRQKLQSQQMDRAG</sequence>
<dbReference type="CDD" id="cd17329">
    <property type="entry name" value="MFS_MdtH_MDR_like"/>
    <property type="match status" value="1"/>
</dbReference>
<feature type="domain" description="Major facilitator superfamily (MFS) profile" evidence="8">
    <location>
        <begin position="1"/>
        <end position="401"/>
    </location>
</feature>
<comment type="subcellular location">
    <subcellularLocation>
        <location evidence="1">Cell membrane</location>
        <topology evidence="1">Multi-pass membrane protein</topology>
    </subcellularLocation>
</comment>
<evidence type="ECO:0000256" key="4">
    <source>
        <dbReference type="ARBA" id="ARBA00022692"/>
    </source>
</evidence>
<dbReference type="InterPro" id="IPR050171">
    <property type="entry name" value="MFS_Transporters"/>
</dbReference>
<feature type="transmembrane region" description="Helical" evidence="7">
    <location>
        <begin position="14"/>
        <end position="40"/>
    </location>
</feature>
<dbReference type="InterPro" id="IPR020846">
    <property type="entry name" value="MFS_dom"/>
</dbReference>
<keyword evidence="3" id="KW-1003">Cell membrane</keyword>
<protein>
    <submittedName>
        <fullName evidence="9">MFS transporter</fullName>
    </submittedName>
</protein>
<reference evidence="9 10" key="1">
    <citation type="submission" date="2018-10" db="EMBL/GenBank/DDBJ databases">
        <title>Phylogenomics of Brevibacillus.</title>
        <authorList>
            <person name="Dunlap C."/>
        </authorList>
    </citation>
    <scope>NUCLEOTIDE SEQUENCE [LARGE SCALE GENOMIC DNA]</scope>
    <source>
        <strain evidence="9 10">JCM 12215</strain>
    </source>
</reference>
<feature type="transmembrane region" description="Helical" evidence="7">
    <location>
        <begin position="105"/>
        <end position="123"/>
    </location>
</feature>
<evidence type="ECO:0000256" key="1">
    <source>
        <dbReference type="ARBA" id="ARBA00004651"/>
    </source>
</evidence>
<feature type="transmembrane region" description="Helical" evidence="7">
    <location>
        <begin position="379"/>
        <end position="396"/>
    </location>
</feature>
<keyword evidence="4 7" id="KW-0812">Transmembrane</keyword>
<feature type="transmembrane region" description="Helical" evidence="7">
    <location>
        <begin position="144"/>
        <end position="164"/>
    </location>
</feature>
<feature type="transmembrane region" description="Helical" evidence="7">
    <location>
        <begin position="81"/>
        <end position="99"/>
    </location>
</feature>
<dbReference type="EMBL" id="RHHR01000039">
    <property type="protein sequence ID" value="RNB69407.1"/>
    <property type="molecule type" value="Genomic_DNA"/>
</dbReference>
<proteinExistence type="predicted"/>